<feature type="coiled-coil region" evidence="1">
    <location>
        <begin position="44"/>
        <end position="71"/>
    </location>
</feature>
<dbReference type="AlphaFoldDB" id="A0A183V874"/>
<organism evidence="4 5">
    <name type="scientific">Toxocara canis</name>
    <name type="common">Canine roundworm</name>
    <dbReference type="NCBI Taxonomy" id="6265"/>
    <lineage>
        <taxon>Eukaryota</taxon>
        <taxon>Metazoa</taxon>
        <taxon>Ecdysozoa</taxon>
        <taxon>Nematoda</taxon>
        <taxon>Chromadorea</taxon>
        <taxon>Rhabditida</taxon>
        <taxon>Spirurina</taxon>
        <taxon>Ascaridomorpha</taxon>
        <taxon>Ascaridoidea</taxon>
        <taxon>Toxocaridae</taxon>
        <taxon>Toxocara</taxon>
    </lineage>
</organism>
<feature type="chain" id="PRO_5044553655" evidence="2">
    <location>
        <begin position="20"/>
        <end position="185"/>
    </location>
</feature>
<name>A0A183V874_TOXCA</name>
<dbReference type="EMBL" id="UYWY01024019">
    <property type="protein sequence ID" value="VDM48265.1"/>
    <property type="molecule type" value="Genomic_DNA"/>
</dbReference>
<evidence type="ECO:0000313" key="5">
    <source>
        <dbReference type="WBParaSite" id="TCNE_0001694501-mRNA-1"/>
    </source>
</evidence>
<evidence type="ECO:0000256" key="1">
    <source>
        <dbReference type="SAM" id="Coils"/>
    </source>
</evidence>
<dbReference type="Proteomes" id="UP000050794">
    <property type="component" value="Unassembled WGS sequence"/>
</dbReference>
<reference evidence="5" key="1">
    <citation type="submission" date="2016-06" db="UniProtKB">
        <authorList>
            <consortium name="WormBaseParasite"/>
        </authorList>
    </citation>
    <scope>IDENTIFICATION</scope>
</reference>
<keyword evidence="1" id="KW-0175">Coiled coil</keyword>
<keyword evidence="4" id="KW-1185">Reference proteome</keyword>
<reference evidence="3 4" key="2">
    <citation type="submission" date="2018-11" db="EMBL/GenBank/DDBJ databases">
        <authorList>
            <consortium name="Pathogen Informatics"/>
        </authorList>
    </citation>
    <scope>NUCLEOTIDE SEQUENCE [LARGE SCALE GENOMIC DNA]</scope>
</reference>
<keyword evidence="2" id="KW-0732">Signal</keyword>
<feature type="signal peptide" evidence="2">
    <location>
        <begin position="1"/>
        <end position="19"/>
    </location>
</feature>
<evidence type="ECO:0000256" key="2">
    <source>
        <dbReference type="SAM" id="SignalP"/>
    </source>
</evidence>
<evidence type="ECO:0000313" key="4">
    <source>
        <dbReference type="Proteomes" id="UP000050794"/>
    </source>
</evidence>
<accession>A0A183V874</accession>
<protein>
    <submittedName>
        <fullName evidence="5">DUF148 domain-containing protein</fullName>
    </submittedName>
</protein>
<proteinExistence type="predicted"/>
<dbReference type="WBParaSite" id="TCNE_0001694501-mRNA-1">
    <property type="protein sequence ID" value="TCNE_0001694501-mRNA-1"/>
    <property type="gene ID" value="TCNE_0001694501"/>
</dbReference>
<gene>
    <name evidence="3" type="ORF">TCNE_LOCUS16944</name>
</gene>
<sequence length="185" mass="21266">MHAFELLLLFVGLVAQVSAQWVRYTNYIPNSPPPFMVGATPEQIEQFKRIIADLNLSAKEYNEQMEALVAQLSPAAQEAYARRVNEAKEYWQILGQKFLEYASNLDEETRFAANQLFDVVMASGEYTPDEILRKKRAIFASLSKERLHQLGQAYSQAVHFVDSQRLPIIDSRNNHLHRLYGLFMA</sequence>
<evidence type="ECO:0000313" key="3">
    <source>
        <dbReference type="EMBL" id="VDM48265.1"/>
    </source>
</evidence>